<evidence type="ECO:0000313" key="1">
    <source>
        <dbReference type="EMBL" id="CAB5219174.1"/>
    </source>
</evidence>
<proteinExistence type="predicted"/>
<sequence>MQEYYNANHAFNPRSPDYIGDAPEATDTVRAMLDRFGPVEVEYERKGAKVVGVFNSTGKDIYWLLNREEQIDVDYIADEAWSTK</sequence>
<name>A0A6J7WST0_9CAUD</name>
<reference evidence="1" key="1">
    <citation type="submission" date="2020-05" db="EMBL/GenBank/DDBJ databases">
        <authorList>
            <person name="Chiriac C."/>
            <person name="Salcher M."/>
            <person name="Ghai R."/>
            <person name="Kavagutti S V."/>
        </authorList>
    </citation>
    <scope>NUCLEOTIDE SEQUENCE</scope>
</reference>
<gene>
    <name evidence="1" type="ORF">UFOVP229_36</name>
</gene>
<dbReference type="EMBL" id="LR798271">
    <property type="protein sequence ID" value="CAB5219174.1"/>
    <property type="molecule type" value="Genomic_DNA"/>
</dbReference>
<accession>A0A6J7WST0</accession>
<organism evidence="1">
    <name type="scientific">uncultured Caudovirales phage</name>
    <dbReference type="NCBI Taxonomy" id="2100421"/>
    <lineage>
        <taxon>Viruses</taxon>
        <taxon>Duplodnaviria</taxon>
        <taxon>Heunggongvirae</taxon>
        <taxon>Uroviricota</taxon>
        <taxon>Caudoviricetes</taxon>
        <taxon>Peduoviridae</taxon>
        <taxon>Maltschvirus</taxon>
        <taxon>Maltschvirus maltsch</taxon>
    </lineage>
</organism>
<protein>
    <submittedName>
        <fullName evidence="1">Uncharacterized protein</fullName>
    </submittedName>
</protein>